<reference evidence="1" key="1">
    <citation type="submission" date="2014-05" db="EMBL/GenBank/DDBJ databases">
        <authorList>
            <person name="Chronopoulou M."/>
        </authorList>
    </citation>
    <scope>NUCLEOTIDE SEQUENCE</scope>
    <source>
        <tissue evidence="1">Whole organism</tissue>
    </source>
</reference>
<dbReference type="AlphaFoldDB" id="A0A0K2UX12"/>
<protein>
    <submittedName>
        <fullName evidence="1">Uncharacterized protein</fullName>
    </submittedName>
</protein>
<accession>A0A0K2UX12</accession>
<sequence>MVFKYVSWINYVGGEAETYNMQSEDWLANQIIYGVREDDVRHKLLKKHKAS</sequence>
<organism evidence="1">
    <name type="scientific">Lepeophtheirus salmonis</name>
    <name type="common">Salmon louse</name>
    <name type="synonym">Caligus salmonis</name>
    <dbReference type="NCBI Taxonomy" id="72036"/>
    <lineage>
        <taxon>Eukaryota</taxon>
        <taxon>Metazoa</taxon>
        <taxon>Ecdysozoa</taxon>
        <taxon>Arthropoda</taxon>
        <taxon>Crustacea</taxon>
        <taxon>Multicrustacea</taxon>
        <taxon>Hexanauplia</taxon>
        <taxon>Copepoda</taxon>
        <taxon>Siphonostomatoida</taxon>
        <taxon>Caligidae</taxon>
        <taxon>Lepeophtheirus</taxon>
    </lineage>
</organism>
<proteinExistence type="predicted"/>
<dbReference type="EMBL" id="HACA01025051">
    <property type="protein sequence ID" value="CDW42412.1"/>
    <property type="molecule type" value="Transcribed_RNA"/>
</dbReference>
<evidence type="ECO:0000313" key="1">
    <source>
        <dbReference type="EMBL" id="CDW42412.1"/>
    </source>
</evidence>
<name>A0A0K2UX12_LEPSM</name>